<protein>
    <recommendedName>
        <fullName evidence="11">Outer membrane efflux protein</fullName>
    </recommendedName>
</protein>
<dbReference type="InterPro" id="IPR006311">
    <property type="entry name" value="TAT_signal"/>
</dbReference>
<dbReference type="Gene3D" id="1.20.1600.10">
    <property type="entry name" value="Outer membrane efflux proteins (OEP)"/>
    <property type="match status" value="1"/>
</dbReference>
<keyword evidence="3" id="KW-0813">Transport</keyword>
<evidence type="ECO:0000256" key="5">
    <source>
        <dbReference type="ARBA" id="ARBA00022692"/>
    </source>
</evidence>
<evidence type="ECO:0000313" key="10">
    <source>
        <dbReference type="Proteomes" id="UP000503640"/>
    </source>
</evidence>
<proteinExistence type="inferred from homology"/>
<dbReference type="GO" id="GO:0015288">
    <property type="term" value="F:porin activity"/>
    <property type="evidence" value="ECO:0007669"/>
    <property type="project" value="TreeGrafter"/>
</dbReference>
<dbReference type="PROSITE" id="PS51318">
    <property type="entry name" value="TAT"/>
    <property type="match status" value="1"/>
</dbReference>
<keyword evidence="4" id="KW-1134">Transmembrane beta strand</keyword>
<evidence type="ECO:0000256" key="2">
    <source>
        <dbReference type="ARBA" id="ARBA00007613"/>
    </source>
</evidence>
<dbReference type="GO" id="GO:1990281">
    <property type="term" value="C:efflux pump complex"/>
    <property type="evidence" value="ECO:0007669"/>
    <property type="project" value="TreeGrafter"/>
</dbReference>
<feature type="signal peptide" evidence="8">
    <location>
        <begin position="1"/>
        <end position="25"/>
    </location>
</feature>
<reference evidence="10" key="1">
    <citation type="journal article" date="2020" name="Appl. Environ. Microbiol.">
        <title>Diazotrophic Anaeromyxobacter Isolates from Soils.</title>
        <authorList>
            <person name="Masuda Y."/>
            <person name="Yamanaka H."/>
            <person name="Xu Z.X."/>
            <person name="Shiratori Y."/>
            <person name="Aono T."/>
            <person name="Amachi S."/>
            <person name="Senoo K."/>
            <person name="Itoh H."/>
        </authorList>
    </citation>
    <scope>NUCLEOTIDE SEQUENCE [LARGE SCALE GENOMIC DNA]</scope>
    <source>
        <strain evidence="10">R267</strain>
    </source>
</reference>
<accession>A0A7I9VK07</accession>
<comment type="caution">
    <text evidence="9">The sequence shown here is derived from an EMBL/GenBank/DDBJ whole genome shotgun (WGS) entry which is preliminary data.</text>
</comment>
<comment type="subcellular location">
    <subcellularLocation>
        <location evidence="1">Cell outer membrane</location>
    </subcellularLocation>
</comment>
<keyword evidence="7" id="KW-0998">Cell outer membrane</keyword>
<dbReference type="Proteomes" id="UP000503640">
    <property type="component" value="Unassembled WGS sequence"/>
</dbReference>
<evidence type="ECO:0008006" key="11">
    <source>
        <dbReference type="Google" id="ProtNLM"/>
    </source>
</evidence>
<dbReference type="InterPro" id="IPR051906">
    <property type="entry name" value="TolC-like"/>
</dbReference>
<evidence type="ECO:0000256" key="8">
    <source>
        <dbReference type="SAM" id="SignalP"/>
    </source>
</evidence>
<name>A0A7I9VK07_9BACT</name>
<dbReference type="GO" id="GO:0015562">
    <property type="term" value="F:efflux transmembrane transporter activity"/>
    <property type="evidence" value="ECO:0007669"/>
    <property type="project" value="InterPro"/>
</dbReference>
<evidence type="ECO:0000256" key="3">
    <source>
        <dbReference type="ARBA" id="ARBA00022448"/>
    </source>
</evidence>
<keyword evidence="8" id="KW-0732">Signal</keyword>
<dbReference type="InterPro" id="IPR003423">
    <property type="entry name" value="OMP_efflux"/>
</dbReference>
<evidence type="ECO:0000256" key="4">
    <source>
        <dbReference type="ARBA" id="ARBA00022452"/>
    </source>
</evidence>
<keyword evidence="6" id="KW-0472">Membrane</keyword>
<dbReference type="SUPFAM" id="SSF56954">
    <property type="entry name" value="Outer membrane efflux proteins (OEP)"/>
    <property type="match status" value="1"/>
</dbReference>
<sequence length="428" mass="44997">MVSSRSALRAGALAAALLAAPRAQALQPLAEFLQSARTASPDNREARASTEVSRAQASAATSRLLPGISLRGTYARNQYEVSEPAGGGTLTLAPANQLDAYAVLTVPLFDAASFVRARAASGSARAAEASQQDAALQVEGAVAQAYYQVIADLGLVDSSRRALEVARANLTLTEHQRASGAVAGLDVDRARAEVERQVQQLASAELGLRLDARALTSRTGLAPDLAAAPALEDDLHEEAPLEAFVPPDTELPALAAAAEARRAQEQQARAQRLTLVPALTGSLAEHGTNAPGLVPGHTWSYQGVLALTWSFDGSTLAGIRAEDARLAVASAREERTRLAVHDAIHRAWSTVQTDLARSRSARAQAEVSARAAGLARDRYRVGASTQLDLLQAQRDAFAADVNRIQADADLVNGRAQLRLAAGRSLLDR</sequence>
<organism evidence="9 10">
    <name type="scientific">Anaeromyxobacter diazotrophicus</name>
    <dbReference type="NCBI Taxonomy" id="2590199"/>
    <lineage>
        <taxon>Bacteria</taxon>
        <taxon>Pseudomonadati</taxon>
        <taxon>Myxococcota</taxon>
        <taxon>Myxococcia</taxon>
        <taxon>Myxococcales</taxon>
        <taxon>Cystobacterineae</taxon>
        <taxon>Anaeromyxobacteraceae</taxon>
        <taxon>Anaeromyxobacter</taxon>
    </lineage>
</organism>
<keyword evidence="10" id="KW-1185">Reference proteome</keyword>
<keyword evidence="5" id="KW-0812">Transmembrane</keyword>
<dbReference type="RefSeq" id="WP_176064205.1">
    <property type="nucleotide sequence ID" value="NZ_BJTG01000003.1"/>
</dbReference>
<comment type="similarity">
    <text evidence="2">Belongs to the outer membrane factor (OMF) (TC 1.B.17) family.</text>
</comment>
<gene>
    <name evidence="9" type="ORF">AMYX_14620</name>
</gene>
<dbReference type="GO" id="GO:0009279">
    <property type="term" value="C:cell outer membrane"/>
    <property type="evidence" value="ECO:0007669"/>
    <property type="project" value="UniProtKB-SubCell"/>
</dbReference>
<evidence type="ECO:0000256" key="6">
    <source>
        <dbReference type="ARBA" id="ARBA00023136"/>
    </source>
</evidence>
<evidence type="ECO:0000313" key="9">
    <source>
        <dbReference type="EMBL" id="GEJ56721.1"/>
    </source>
</evidence>
<dbReference type="AlphaFoldDB" id="A0A7I9VK07"/>
<evidence type="ECO:0000256" key="1">
    <source>
        <dbReference type="ARBA" id="ARBA00004442"/>
    </source>
</evidence>
<dbReference type="PANTHER" id="PTHR30026:SF20">
    <property type="entry name" value="OUTER MEMBRANE PROTEIN TOLC"/>
    <property type="match status" value="1"/>
</dbReference>
<dbReference type="Pfam" id="PF02321">
    <property type="entry name" value="OEP"/>
    <property type="match status" value="2"/>
</dbReference>
<evidence type="ECO:0000256" key="7">
    <source>
        <dbReference type="ARBA" id="ARBA00023237"/>
    </source>
</evidence>
<feature type="chain" id="PRO_5029657903" description="Outer membrane efflux protein" evidence="8">
    <location>
        <begin position="26"/>
        <end position="428"/>
    </location>
</feature>
<dbReference type="EMBL" id="BJTG01000003">
    <property type="protein sequence ID" value="GEJ56721.1"/>
    <property type="molecule type" value="Genomic_DNA"/>
</dbReference>
<dbReference type="PANTHER" id="PTHR30026">
    <property type="entry name" value="OUTER MEMBRANE PROTEIN TOLC"/>
    <property type="match status" value="1"/>
</dbReference>